<dbReference type="EMBL" id="JAJNEC010000005">
    <property type="protein sequence ID" value="MCD2424423.1"/>
    <property type="molecule type" value="Genomic_DNA"/>
</dbReference>
<dbReference type="Proteomes" id="UP001199816">
    <property type="component" value="Unassembled WGS sequence"/>
</dbReference>
<dbReference type="SMART" id="SM00245">
    <property type="entry name" value="TSPc"/>
    <property type="match status" value="1"/>
</dbReference>
<name>A0ABS8PTM6_9BACT</name>
<evidence type="ECO:0000313" key="3">
    <source>
        <dbReference type="Proteomes" id="UP001199816"/>
    </source>
</evidence>
<dbReference type="SUPFAM" id="SSF52096">
    <property type="entry name" value="ClpP/crotonase"/>
    <property type="match status" value="1"/>
</dbReference>
<protein>
    <submittedName>
        <fullName evidence="2">S41 family peptidase</fullName>
    </submittedName>
</protein>
<reference evidence="2 3" key="1">
    <citation type="submission" date="2021-11" db="EMBL/GenBank/DDBJ databases">
        <title>Genomic of Niabella pedocola.</title>
        <authorList>
            <person name="Wu T."/>
        </authorList>
    </citation>
    <scope>NUCLEOTIDE SEQUENCE [LARGE SCALE GENOMIC DNA]</scope>
    <source>
        <strain evidence="2 3">JCM 31011</strain>
    </source>
</reference>
<dbReference type="InterPro" id="IPR005151">
    <property type="entry name" value="Tail-specific_protease"/>
</dbReference>
<evidence type="ECO:0000313" key="2">
    <source>
        <dbReference type="EMBL" id="MCD2424423.1"/>
    </source>
</evidence>
<organism evidence="2 3">
    <name type="scientific">Niabella pedocola</name>
    <dbReference type="NCBI Taxonomy" id="1752077"/>
    <lineage>
        <taxon>Bacteria</taxon>
        <taxon>Pseudomonadati</taxon>
        <taxon>Bacteroidota</taxon>
        <taxon>Chitinophagia</taxon>
        <taxon>Chitinophagales</taxon>
        <taxon>Chitinophagaceae</taxon>
        <taxon>Niabella</taxon>
    </lineage>
</organism>
<dbReference type="PANTHER" id="PTHR32060">
    <property type="entry name" value="TAIL-SPECIFIC PROTEASE"/>
    <property type="match status" value="1"/>
</dbReference>
<dbReference type="Pfam" id="PF03572">
    <property type="entry name" value="Peptidase_S41"/>
    <property type="match status" value="1"/>
</dbReference>
<dbReference type="Gene3D" id="3.90.226.10">
    <property type="entry name" value="2-enoyl-CoA Hydratase, Chain A, domain 1"/>
    <property type="match status" value="1"/>
</dbReference>
<proteinExistence type="predicted"/>
<dbReference type="Gene3D" id="2.60.120.260">
    <property type="entry name" value="Galactose-binding domain-like"/>
    <property type="match status" value="1"/>
</dbReference>
<dbReference type="Gene3D" id="3.30.750.44">
    <property type="match status" value="1"/>
</dbReference>
<dbReference type="RefSeq" id="WP_231006253.1">
    <property type="nucleotide sequence ID" value="NZ_JAJNEC010000005.1"/>
</dbReference>
<comment type="caution">
    <text evidence="2">The sequence shown here is derived from an EMBL/GenBank/DDBJ whole genome shotgun (WGS) entry which is preliminary data.</text>
</comment>
<dbReference type="InterPro" id="IPR029045">
    <property type="entry name" value="ClpP/crotonase-like_dom_sf"/>
</dbReference>
<gene>
    <name evidence="2" type="ORF">LQ567_16710</name>
</gene>
<feature type="domain" description="Tail specific protease" evidence="1">
    <location>
        <begin position="493"/>
        <end position="714"/>
    </location>
</feature>
<sequence>MNKIVILLILTLFINHSFGQKNLDFEEWTDSEVFYLRANSWTISSQETREGFNLEKDPTTKYSGTYSIRLNGNETVKQNTIILSQQFQAIYEGRTLTFEYFCRGDVKGVRSHVFFLDRSGGVINTRVLEEKTVPDPIQGWQHKYLTVAIPANASSIIIALYKTGSQDVWFDKTSVSFDGIDVSKAPLIKTYPADEDIADRSYELQDLNGMDKSKVEDMYWLGKIWGFLKYYHPQVGGGKYNWDNKLFEIIPKYISAKNKTEKNLVLETWIRELGPIETCADCGDAILADAEIRPGLDWLKNSATFSKGVMDLLALIKTNRYHGNDHYYMEHKYFLQKHEREYPTDFPNNMLRLLCLYNYWNIIEYWYPYKDRTLKWDEVLANFIPRIINAKNATDFHLAVAELTATIKDSHTSINSPTLNNYFGMNAIPLTVRLIGTDLVVAQDNNGFKAGDLIKKIDGEDIQKKINRITPFTSASTGLSLKWKIRFNLLRTNGNQPVQIVYQRGKVTDSQTVVPQPAYTAQKNINAHLYTYQRDSSYFKVHNRIGYINLENYADSMLPAIREKFADTQGLILDARLYPTRNATFSSFFDSFILPKSEVTALFTVAEIKYPGTFKFLEPSEGFVALKDSSKLYRGKIIVLIDESTLSKGEYFAMRLKLNPNAIFVGRNTAGADGANSYIKLPGNISSSFTSQGVYYPDKSPTQRIGVKPDIEVFETIKDITEKQDALLMKAIDILTNSRR</sequence>
<keyword evidence="3" id="KW-1185">Reference proteome</keyword>
<evidence type="ECO:0000259" key="1">
    <source>
        <dbReference type="SMART" id="SM00245"/>
    </source>
</evidence>
<accession>A0ABS8PTM6</accession>
<dbReference type="PANTHER" id="PTHR32060:SF30">
    <property type="entry name" value="CARBOXY-TERMINAL PROCESSING PROTEASE CTPA"/>
    <property type="match status" value="1"/>
</dbReference>